<dbReference type="Gene3D" id="3.40.50.11110">
    <property type="entry name" value="Sialyltransferase, C-terminal GT-B Rossman nucleotide-binding domain"/>
    <property type="match status" value="1"/>
</dbReference>
<dbReference type="InterPro" id="IPR012477">
    <property type="entry name" value="Glyco_transf_52"/>
</dbReference>
<gene>
    <name evidence="1" type="primary">gt2</name>
</gene>
<keyword evidence="1" id="KW-0808">Transferase</keyword>
<reference evidence="1" key="1">
    <citation type="submission" date="2018-06" db="EMBL/GenBank/DDBJ databases">
        <title>Development of a Molecular Serotyping Scheme and a Multiplexed Luminex-Based Array for Providencia.</title>
        <authorList>
            <person name="Du Y."/>
            <person name="Liu B."/>
        </authorList>
    </citation>
    <scope>NUCLEOTIDE SEQUENCE</scope>
</reference>
<organism evidence="1">
    <name type="scientific">Providencia alcalifaciens</name>
    <dbReference type="NCBI Taxonomy" id="126385"/>
    <lineage>
        <taxon>Bacteria</taxon>
        <taxon>Pseudomonadati</taxon>
        <taxon>Pseudomonadota</taxon>
        <taxon>Gammaproteobacteria</taxon>
        <taxon>Enterobacterales</taxon>
        <taxon>Morganellaceae</taxon>
        <taxon>Providencia</taxon>
    </lineage>
</organism>
<dbReference type="AlphaFoldDB" id="A0A346CLQ1"/>
<sequence>MKKNVFVCKTTWEHFITLLVCANIYNKEKEKSVIIIEKALENSSFFKKIIQLEYFSECLQISLKQNRILKFILFKYRIKISLNHFLKKFTNNNTSINVFVDQSVISQYFIHKNLKLNLYEHGNGNYLVGAYPNFPILKKILGVTPGYGRSNMIENIYLQYPDKAPHDIKDKTKKLDLKNLFNSLTLKQQQEIYNIFDIPEILSSDNNLIILTQPFSEDGFMSESKKIKIYHDIIIKNSNKKIYIKPHPRDRTDYKKLFKKDIIVFPSSFPIEILNFKNIEFNTAITICSGSIYNFHYPINVEIIGTEDLPELIKPLGKIKQQSIPKDKYNSIQYI</sequence>
<accession>A0A346CLQ1</accession>
<protein>
    <submittedName>
        <fullName evidence="1">Putative glycosyltransferase</fullName>
    </submittedName>
</protein>
<dbReference type="EMBL" id="MH479421">
    <property type="protein sequence ID" value="AXL96525.1"/>
    <property type="molecule type" value="Genomic_DNA"/>
</dbReference>
<dbReference type="GO" id="GO:0016740">
    <property type="term" value="F:transferase activity"/>
    <property type="evidence" value="ECO:0007669"/>
    <property type="project" value="UniProtKB-KW"/>
</dbReference>
<dbReference type="Pfam" id="PF07922">
    <property type="entry name" value="Glyco_transf_52"/>
    <property type="match status" value="1"/>
</dbReference>
<proteinExistence type="predicted"/>
<evidence type="ECO:0000313" key="1">
    <source>
        <dbReference type="EMBL" id="AXL96525.1"/>
    </source>
</evidence>
<name>A0A346CLQ1_9GAMM</name>